<comment type="caution">
    <text evidence="3">The sequence shown here is derived from an EMBL/GenBank/DDBJ whole genome shotgun (WGS) entry which is preliminary data.</text>
</comment>
<evidence type="ECO:0000313" key="4">
    <source>
        <dbReference type="Proteomes" id="UP000318864"/>
    </source>
</evidence>
<dbReference type="InterPro" id="IPR040624">
    <property type="entry name" value="HalOD1"/>
</dbReference>
<gene>
    <name evidence="3" type="ORF">D8Y22_07020</name>
</gene>
<reference evidence="3 4" key="1">
    <citation type="submission" date="2018-10" db="EMBL/GenBank/DDBJ databases">
        <title>Natronolimnobius sp. XQ-INN 246 isolated from Inner Mongolia Autonomous Region of China.</title>
        <authorList>
            <person name="Xue Q."/>
        </authorList>
    </citation>
    <scope>NUCLEOTIDE SEQUENCE [LARGE SCALE GENOMIC DNA]</scope>
    <source>
        <strain evidence="3 4">XQ-INN 246</strain>
    </source>
</reference>
<accession>A0A4S3TSG3</accession>
<dbReference type="AlphaFoldDB" id="A0A4S3TSG3"/>
<dbReference type="EMBL" id="RBZW01000019">
    <property type="protein sequence ID" value="THE65558.1"/>
    <property type="molecule type" value="Genomic_DNA"/>
</dbReference>
<name>A0A4S3TSG3_9EURY</name>
<dbReference type="Pfam" id="PF18545">
    <property type="entry name" value="HalOD1"/>
    <property type="match status" value="1"/>
</dbReference>
<keyword evidence="4" id="KW-1185">Reference proteome</keyword>
<sequence length="84" mass="8898">MAVIDLVSRATGVDPLELEPLYDVIDPDVLDTICRADGFSSLEFTYAGRTVALQAISEGVEITLDGGTQQGTETLGFAETESSD</sequence>
<feature type="domain" description="Halobacterial output" evidence="2">
    <location>
        <begin position="2"/>
        <end position="55"/>
    </location>
</feature>
<organism evidence="3 4">
    <name type="scientific">Salinadaptatus halalkaliphilus</name>
    <dbReference type="NCBI Taxonomy" id="2419781"/>
    <lineage>
        <taxon>Archaea</taxon>
        <taxon>Methanobacteriati</taxon>
        <taxon>Methanobacteriota</taxon>
        <taxon>Stenosarchaea group</taxon>
        <taxon>Halobacteria</taxon>
        <taxon>Halobacteriales</taxon>
        <taxon>Natrialbaceae</taxon>
        <taxon>Salinadaptatus</taxon>
    </lineage>
</organism>
<evidence type="ECO:0000256" key="1">
    <source>
        <dbReference type="SAM" id="MobiDB-lite"/>
    </source>
</evidence>
<evidence type="ECO:0000313" key="3">
    <source>
        <dbReference type="EMBL" id="THE65558.1"/>
    </source>
</evidence>
<evidence type="ECO:0000259" key="2">
    <source>
        <dbReference type="Pfam" id="PF18545"/>
    </source>
</evidence>
<dbReference type="Proteomes" id="UP000318864">
    <property type="component" value="Unassembled WGS sequence"/>
</dbReference>
<feature type="region of interest" description="Disordered" evidence="1">
    <location>
        <begin position="65"/>
        <end position="84"/>
    </location>
</feature>
<protein>
    <recommendedName>
        <fullName evidence="2">Halobacterial output domain-containing protein</fullName>
    </recommendedName>
</protein>
<proteinExistence type="predicted"/>